<dbReference type="CDD" id="cd10153">
    <property type="entry name" value="RcnR-FrmR-like_DUF156"/>
    <property type="match status" value="1"/>
</dbReference>
<dbReference type="GO" id="GO:0005737">
    <property type="term" value="C:cytoplasm"/>
    <property type="evidence" value="ECO:0007669"/>
    <property type="project" value="UniProtKB-SubCell"/>
</dbReference>
<evidence type="ECO:0000256" key="2">
    <source>
        <dbReference type="ARBA" id="ARBA00005260"/>
    </source>
</evidence>
<sequence length="93" mass="10676">MHVMSHTTRDQKKLSNRVSKIQGQVNGLKKMLEDEHECQDVLQQIAAIRGAVNGLMREVIKGHLLEHVVLEEDITQRETDMEVVLKVLDSYIK</sequence>
<dbReference type="AlphaFoldDB" id="A0AAV2VMW1"/>
<accession>A0AAV2VMW1</accession>
<dbReference type="InterPro" id="IPR003735">
    <property type="entry name" value="Metal_Tscrpt_repr"/>
</dbReference>
<gene>
    <name evidence="4" type="primary">rcnR</name>
    <name evidence="4" type="ORF">VIBNISOn1_1610085</name>
</gene>
<dbReference type="GO" id="GO:0045892">
    <property type="term" value="P:negative regulation of DNA-templated transcription"/>
    <property type="evidence" value="ECO:0007669"/>
    <property type="project" value="UniProtKB-ARBA"/>
</dbReference>
<comment type="caution">
    <text evidence="4">The sequence shown here is derived from an EMBL/GenBank/DDBJ whole genome shotgun (WGS) entry which is preliminary data.</text>
</comment>
<dbReference type="NCBIfam" id="NF011613">
    <property type="entry name" value="PRK15039.1"/>
    <property type="match status" value="1"/>
</dbReference>
<dbReference type="PANTHER" id="PTHR33677">
    <property type="entry name" value="TRANSCRIPTIONAL REPRESSOR FRMR-RELATED"/>
    <property type="match status" value="1"/>
</dbReference>
<dbReference type="PANTHER" id="PTHR33677:SF1">
    <property type="entry name" value="TRANSCRIPTIONAL REPRESSOR RCNR"/>
    <property type="match status" value="1"/>
</dbReference>
<comment type="similarity">
    <text evidence="2">Belongs to the FrmR/RcnR family.</text>
</comment>
<protein>
    <submittedName>
        <fullName evidence="4">Transcriptional repressor rcnR</fullName>
    </submittedName>
</protein>
<dbReference type="Proteomes" id="UP000018211">
    <property type="component" value="Unassembled WGS sequence"/>
</dbReference>
<organism evidence="4 5">
    <name type="scientific">Vibrio nigripulchritudo SOn1</name>
    <dbReference type="NCBI Taxonomy" id="1238450"/>
    <lineage>
        <taxon>Bacteria</taxon>
        <taxon>Pseudomonadati</taxon>
        <taxon>Pseudomonadota</taxon>
        <taxon>Gammaproteobacteria</taxon>
        <taxon>Vibrionales</taxon>
        <taxon>Vibrionaceae</taxon>
        <taxon>Vibrio</taxon>
    </lineage>
</organism>
<dbReference type="EMBL" id="CAOF01000070">
    <property type="protein sequence ID" value="CCO45962.1"/>
    <property type="molecule type" value="Genomic_DNA"/>
</dbReference>
<dbReference type="GO" id="GO:0003677">
    <property type="term" value="F:DNA binding"/>
    <property type="evidence" value="ECO:0007669"/>
    <property type="project" value="InterPro"/>
</dbReference>
<proteinExistence type="inferred from homology"/>
<keyword evidence="3" id="KW-0963">Cytoplasm</keyword>
<evidence type="ECO:0000256" key="3">
    <source>
        <dbReference type="ARBA" id="ARBA00022490"/>
    </source>
</evidence>
<comment type="subcellular location">
    <subcellularLocation>
        <location evidence="1">Cytoplasm</location>
    </subcellularLocation>
</comment>
<evidence type="ECO:0000313" key="4">
    <source>
        <dbReference type="EMBL" id="CCO45962.1"/>
    </source>
</evidence>
<reference evidence="4 5" key="1">
    <citation type="journal article" date="2013" name="ISME J.">
        <title>Comparative genomics of pathogenic lineages of Vibrio nigripulchritudo identifies virulence-associated traits.</title>
        <authorList>
            <person name="Goudenege D."/>
            <person name="Labreuche Y."/>
            <person name="Krin E."/>
            <person name="Ansquer D."/>
            <person name="Mangenot S."/>
            <person name="Calteau A."/>
            <person name="Medigue C."/>
            <person name="Mazel D."/>
            <person name="Polz M.F."/>
            <person name="Le Roux F."/>
        </authorList>
    </citation>
    <scope>NUCLEOTIDE SEQUENCE [LARGE SCALE GENOMIC DNA]</scope>
    <source>
        <strain evidence="4 5">SOn1</strain>
    </source>
</reference>
<evidence type="ECO:0000256" key="1">
    <source>
        <dbReference type="ARBA" id="ARBA00004496"/>
    </source>
</evidence>
<dbReference type="GO" id="GO:0046872">
    <property type="term" value="F:metal ion binding"/>
    <property type="evidence" value="ECO:0007669"/>
    <property type="project" value="InterPro"/>
</dbReference>
<evidence type="ECO:0000313" key="5">
    <source>
        <dbReference type="Proteomes" id="UP000018211"/>
    </source>
</evidence>
<dbReference type="InterPro" id="IPR038390">
    <property type="entry name" value="Metal_Tscrpt_repr_sf"/>
</dbReference>
<name>A0AAV2VMW1_9VIBR</name>
<dbReference type="Gene3D" id="1.20.58.1000">
    <property type="entry name" value="Metal-sensitive repressor, helix protomer"/>
    <property type="match status" value="1"/>
</dbReference>
<dbReference type="Pfam" id="PF02583">
    <property type="entry name" value="Trns_repr_metal"/>
    <property type="match status" value="1"/>
</dbReference>